<protein>
    <recommendedName>
        <fullName evidence="3">Right-handed parallel beta-helix repeat-containing protein</fullName>
    </recommendedName>
</protein>
<dbReference type="Proteomes" id="UP001440612">
    <property type="component" value="Chromosome"/>
</dbReference>
<dbReference type="EMBL" id="CP150951">
    <property type="protein sequence ID" value="WZC50294.1"/>
    <property type="molecule type" value="Genomic_DNA"/>
</dbReference>
<dbReference type="RefSeq" id="WP_341368396.1">
    <property type="nucleotide sequence ID" value="NZ_CP150951.2"/>
</dbReference>
<gene>
    <name evidence="1" type="ORF">AABB29_06550</name>
</gene>
<evidence type="ECO:0000313" key="1">
    <source>
        <dbReference type="EMBL" id="WZC50294.1"/>
    </source>
</evidence>
<keyword evidence="2" id="KW-1185">Reference proteome</keyword>
<organism evidence="1 2">
    <name type="scientific">Yoonia phaeophyticola</name>
    <dbReference type="NCBI Taxonomy" id="3137369"/>
    <lineage>
        <taxon>Bacteria</taxon>
        <taxon>Pseudomonadati</taxon>
        <taxon>Pseudomonadota</taxon>
        <taxon>Alphaproteobacteria</taxon>
        <taxon>Rhodobacterales</taxon>
        <taxon>Paracoccaceae</taxon>
        <taxon>Yoonia</taxon>
    </lineage>
</organism>
<name>A0ABZ2V8B3_9RHOB</name>
<reference evidence="2" key="1">
    <citation type="submission" date="2024-04" db="EMBL/GenBank/DDBJ databases">
        <title>Phylogenomic analyses of a clade within the roseobacter group suggest taxonomic reassignments of species of the genera Aestuariivita, Citreicella, Loktanella, Nautella, Pelagibaca, Ruegeria, Thalassobius, Thiobacimonas and Tropicibacter, and the proposal o.</title>
        <authorList>
            <person name="Jeon C.O."/>
        </authorList>
    </citation>
    <scope>NUCLEOTIDE SEQUENCE [LARGE SCALE GENOMIC DNA]</scope>
    <source>
        <strain evidence="2">BS5-3</strain>
    </source>
</reference>
<evidence type="ECO:0008006" key="3">
    <source>
        <dbReference type="Google" id="ProtNLM"/>
    </source>
</evidence>
<proteinExistence type="predicted"/>
<accession>A0ABZ2V8B3</accession>
<sequence>MTHLSTDRLFELLPAFLRIADAEAGRQHRPAGDPREIEDFGPLRTLASLIAREAQIVDEGLDDHYDNAFIETCAPWVIPYLGELLGVRGLADIPEGIDMRARVANTLELRARKGTLGALEQAASDSSGWPVHAVAFWKLLAHAQTMRLPHLSMGRSIDMRAKPDLARLGTAFEQSARNIEVRRINTHGGRWNLGNIGLYLWRLRPAPITQHRVLPVTGRRDFRFHPLGCDAQLFTRTDPSIGLDHPAAILRSVMAEDPTLYVGDGKSMRIWVGGTEVDPTTVRAANLGSRSAPGAPEPDWTRTGGIAGLTLIDPELGRLVIDPDLAGPVDVSCQFAQALELGGGEHDRAATIGTLAAPTTIAPSNEITAVINGADGAGDFALARSTHYRANGTVTVPAGETLRLVAQNGAFPTVTIGAGGLEFALGAGASVQLNGLRFTRDGITVTGSGAALSITDCTFVPGHALDTSGVATDPGATSLDCQMVGAALRIDRTISGPIIVAEDMDVRLGECILDAGDAAAMAFSTATGAERVNVSFDRCTIYGRVQTSAFADGARVRPTGFGVAIGTDERLATSDTLFVGQNAPAVAALYRQVGCIRFSYVPPDAQVPRLYRCVRDPAPVLEATRYSDPAYMTLAACSDEAILRGAENSDQMGAYNRAAWGARADNIRRSIDDFLRFGHAAGSFHET</sequence>
<evidence type="ECO:0000313" key="2">
    <source>
        <dbReference type="Proteomes" id="UP001440612"/>
    </source>
</evidence>